<gene>
    <name evidence="1" type="ORF">AGR7A_Cc120074</name>
</gene>
<organism evidence="1 2">
    <name type="scientific">Agrobacterium deltaense NCPPB 1641</name>
    <dbReference type="NCBI Taxonomy" id="1183425"/>
    <lineage>
        <taxon>Bacteria</taxon>
        <taxon>Pseudomonadati</taxon>
        <taxon>Pseudomonadota</taxon>
        <taxon>Alphaproteobacteria</taxon>
        <taxon>Hyphomicrobiales</taxon>
        <taxon>Rhizobiaceae</taxon>
        <taxon>Rhizobium/Agrobacterium group</taxon>
        <taxon>Agrobacterium</taxon>
    </lineage>
</organism>
<keyword evidence="2" id="KW-1185">Reference proteome</keyword>
<reference evidence="1" key="1">
    <citation type="submission" date="2016-01" db="EMBL/GenBank/DDBJ databases">
        <authorList>
            <person name="Regsiter A."/>
            <person name="william w."/>
        </authorList>
    </citation>
    <scope>NUCLEOTIDE SEQUENCE</scope>
    <source>
        <strain evidence="1">NCPPB 1641</strain>
    </source>
</reference>
<evidence type="ECO:0000313" key="2">
    <source>
        <dbReference type="Proteomes" id="UP000192140"/>
    </source>
</evidence>
<accession>A0A1S7TJ25</accession>
<dbReference type="Proteomes" id="UP000192140">
    <property type="component" value="Unassembled WGS sequence"/>
</dbReference>
<protein>
    <submittedName>
        <fullName evidence="1">Uncharacterized protein</fullName>
    </submittedName>
</protein>
<dbReference type="AlphaFoldDB" id="A0A1S7TJ25"/>
<name>A0A1S7TJ25_9HYPH</name>
<proteinExistence type="predicted"/>
<comment type="caution">
    <text evidence="1">The sequence shown here is derived from an EMBL/GenBank/DDBJ whole genome shotgun (WGS) entry which is preliminary data.</text>
</comment>
<dbReference type="EMBL" id="FCNP01000004">
    <property type="protein sequence ID" value="CVI54560.1"/>
    <property type="molecule type" value="Genomic_DNA"/>
</dbReference>
<evidence type="ECO:0000313" key="1">
    <source>
        <dbReference type="EMBL" id="CVI54560.1"/>
    </source>
</evidence>
<sequence>MVLNRSSIAVAQDDWLNPLGSRQYSRYCKANIGKKLNQLFGGLDPRSAANASSGIVETREYHVDIPGL</sequence>